<dbReference type="SUPFAM" id="SSF52218">
    <property type="entry name" value="Flavoproteins"/>
    <property type="match status" value="1"/>
</dbReference>
<keyword evidence="5" id="KW-0539">Nucleus</keyword>
<dbReference type="GO" id="GO:0003955">
    <property type="term" value="F:NAD(P)H dehydrogenase (quinone) activity"/>
    <property type="evidence" value="ECO:0007669"/>
    <property type="project" value="UniProtKB-EC"/>
</dbReference>
<dbReference type="HOGENOM" id="CLU_349644_0_0_1"/>
<dbReference type="GO" id="GO:0005634">
    <property type="term" value="C:nucleus"/>
    <property type="evidence" value="ECO:0007669"/>
    <property type="project" value="UniProtKB-SubCell"/>
</dbReference>
<dbReference type="NCBIfam" id="NF002999">
    <property type="entry name" value="PRK03767.1"/>
    <property type="match status" value="1"/>
</dbReference>
<reference evidence="11" key="2">
    <citation type="submission" date="2018-05" db="EMBL/GenBank/DDBJ databases">
        <title>OgluRS3 (Oryza glumaepatula Reference Sequence Version 3).</title>
        <authorList>
            <person name="Zhang J."/>
            <person name="Kudrna D."/>
            <person name="Lee S."/>
            <person name="Talag J."/>
            <person name="Welchert J."/>
            <person name="Wing R.A."/>
        </authorList>
    </citation>
    <scope>NUCLEOTIDE SEQUENCE [LARGE SCALE GENOMIC DNA]</scope>
</reference>
<evidence type="ECO:0000256" key="5">
    <source>
        <dbReference type="ARBA" id="ARBA00023242"/>
    </source>
</evidence>
<feature type="region of interest" description="Disordered" evidence="8">
    <location>
        <begin position="754"/>
        <end position="881"/>
    </location>
</feature>
<dbReference type="Gramene" id="OGLUM10G10810.2">
    <property type="protein sequence ID" value="OGLUM10G10810.2"/>
    <property type="gene ID" value="OGLUM10G10810"/>
</dbReference>
<feature type="compositionally biased region" description="Low complexity" evidence="8">
    <location>
        <begin position="15"/>
        <end position="40"/>
    </location>
</feature>
<dbReference type="GO" id="GO:0016020">
    <property type="term" value="C:membrane"/>
    <property type="evidence" value="ECO:0007669"/>
    <property type="project" value="TreeGrafter"/>
</dbReference>
<dbReference type="InterPro" id="IPR010089">
    <property type="entry name" value="Flavoprotein_WrbA-like"/>
</dbReference>
<reference evidence="11" key="1">
    <citation type="submission" date="2015-04" db="UniProtKB">
        <authorList>
            <consortium name="EnsemblPlants"/>
        </authorList>
    </citation>
    <scope>IDENTIFICATION</scope>
</reference>
<comment type="catalytic activity">
    <reaction evidence="6">
        <text>a quinone + NADH + H(+) = a quinol + NAD(+)</text>
        <dbReference type="Rhea" id="RHEA:46160"/>
        <dbReference type="ChEBI" id="CHEBI:15378"/>
        <dbReference type="ChEBI" id="CHEBI:24646"/>
        <dbReference type="ChEBI" id="CHEBI:57540"/>
        <dbReference type="ChEBI" id="CHEBI:57945"/>
        <dbReference type="ChEBI" id="CHEBI:132124"/>
        <dbReference type="EC" id="1.6.5.2"/>
    </reaction>
</comment>
<feature type="domain" description="Flavodoxin-like" evidence="9">
    <location>
        <begin position="51"/>
        <end position="240"/>
    </location>
</feature>
<proteinExistence type="inferred from homology"/>
<feature type="domain" description="ENT" evidence="10">
    <location>
        <begin position="423"/>
        <end position="509"/>
    </location>
</feature>
<dbReference type="FunFam" id="1.10.1240.40:FF:000005">
    <property type="entry name" value="ENT domain containing protein, expressed"/>
    <property type="match status" value="1"/>
</dbReference>
<dbReference type="Proteomes" id="UP000026961">
    <property type="component" value="Chromosome 10"/>
</dbReference>
<name>A0A0E0BAV5_9ORYZ</name>
<dbReference type="EnsemblPlants" id="OGLUM10G10810.1">
    <property type="protein sequence ID" value="OGLUM10G10810.1"/>
    <property type="gene ID" value="OGLUM10G10810"/>
</dbReference>
<evidence type="ECO:0000256" key="8">
    <source>
        <dbReference type="SAM" id="MobiDB-lite"/>
    </source>
</evidence>
<feature type="region of interest" description="Disordered" evidence="8">
    <location>
        <begin position="266"/>
        <end position="292"/>
    </location>
</feature>
<dbReference type="InterPro" id="IPR029039">
    <property type="entry name" value="Flavoprotein-like_sf"/>
</dbReference>
<dbReference type="Gramene" id="OGLUM10G10810.1">
    <property type="protein sequence ID" value="OGLUM10G10810.1"/>
    <property type="gene ID" value="OGLUM10G10810"/>
</dbReference>
<evidence type="ECO:0000256" key="7">
    <source>
        <dbReference type="ARBA" id="ARBA00048983"/>
    </source>
</evidence>
<evidence type="ECO:0000256" key="1">
    <source>
        <dbReference type="ARBA" id="ARBA00001917"/>
    </source>
</evidence>
<evidence type="ECO:0000256" key="6">
    <source>
        <dbReference type="ARBA" id="ARBA00047678"/>
    </source>
</evidence>
<dbReference type="PANTHER" id="PTHR30546">
    <property type="entry name" value="FLAVODOXIN-RELATED PROTEIN WRBA-RELATED"/>
    <property type="match status" value="1"/>
</dbReference>
<dbReference type="InterPro" id="IPR005025">
    <property type="entry name" value="FMN_Rdtase-like_dom"/>
</dbReference>
<dbReference type="SUPFAM" id="SSF158639">
    <property type="entry name" value="ENT-like"/>
    <property type="match status" value="2"/>
</dbReference>
<dbReference type="Gramene" id="OGLUM10G10810.3">
    <property type="protein sequence ID" value="OGLUM10G10810.3"/>
    <property type="gene ID" value="OGLUM10G10810"/>
</dbReference>
<comment type="similarity">
    <text evidence="3">Belongs to the WrbA family.</text>
</comment>
<dbReference type="Pfam" id="PF03358">
    <property type="entry name" value="FMN_red"/>
    <property type="match status" value="1"/>
</dbReference>
<dbReference type="InterPro" id="IPR036142">
    <property type="entry name" value="ENT_dom-like_sf"/>
</dbReference>
<dbReference type="EnsemblPlants" id="OGLUM10G10810.3">
    <property type="protein sequence ID" value="OGLUM10G10810.3"/>
    <property type="gene ID" value="OGLUM10G10810"/>
</dbReference>
<protein>
    <recommendedName>
        <fullName evidence="4">NAD(P)H dehydrogenase (quinone)</fullName>
        <ecNumber evidence="4">1.6.5.2</ecNumber>
    </recommendedName>
</protein>
<evidence type="ECO:0000256" key="3">
    <source>
        <dbReference type="ARBA" id="ARBA00006961"/>
    </source>
</evidence>
<feature type="region of interest" description="Disordered" evidence="8">
    <location>
        <begin position="1"/>
        <end position="40"/>
    </location>
</feature>
<dbReference type="Pfam" id="PF03735">
    <property type="entry name" value="ENT"/>
    <property type="match status" value="2"/>
</dbReference>
<dbReference type="InterPro" id="IPR005491">
    <property type="entry name" value="ENT_dom"/>
</dbReference>
<dbReference type="Gene3D" id="3.40.50.360">
    <property type="match status" value="1"/>
</dbReference>
<sequence>MGKGGGCVPSKKRQPPASTVAGAPSSSSAPRDAPEASASAVEAGGRRRLRLYIVFYSMYGHVEALARQAAAGVAAVEGVEAVLRRVPETLPPGVLEKMQAPAKDPAVSVIAAAADLEEADGVLFGFPTRYGAMAAQMKAFFDSTGSLWEKQKLAGKPAGFFVSTGTQGGGQETTAWTAITQIVHHGMLFVPIGYTFGSGMFKMDEIRGGSPYGAGVFAGDGSRQPSETELALAEHQGNCTDEYQSEFLILHSGVASGYSLQEGETAATAGRDWSPEVFASPRRSSSPPPPPWWKESVPARLAVAPPPLSKTEPMMDTLELASAIPEAGDEAFQIHRLKRSAYAAVLRAFYAQPDLLSGAKEGSLAKLRSEFRIFDTEHREYLMKAISGSQSLSVGLNKASICNIEVMKDSLDLVPMITDAQDTAFQIHCLERSAYASVLRAFFAQSELLSRSQAKLLTELRKKLRISDAELREVLMNVTSNEYIKSLRNCSLANNSGLKDPTFDACAMVPDKLVKDGQSFTSFTNCISLSQESQISPRSMLSVRSVDILGSSHRTKKGPCLYPHAIVPAKKLNSGNECTLSYLKSSPAEQLPVAVSSVQVKRSTDDPLDTKALPCEVKTGCTLSPIQLKHIQANAGHVPLCIHQDMKASTKRKAEVPEVTGSKSLTVIVSTAGNIEHGFDIMKLDLTAILLSKVEQLFREKPDPDDLETAKAILKEQEKVLLDAVLKLSEVSYVEECFSTNCQPDEFNQHYEYESDDEMPQKTASTNDAETPPKPVSPSDKEVPPQPVPGRGGGATSKGKAKPRDSGRSSGGGSGSGGRLDAADDQPTSASTCTSSSTLSPRSEQEGEAKAQRARGRVSEPPAKRARRPSVRLSRSEWLWW</sequence>
<keyword evidence="12" id="KW-1185">Reference proteome</keyword>
<feature type="compositionally biased region" description="Gly residues" evidence="8">
    <location>
        <begin position="809"/>
        <end position="818"/>
    </location>
</feature>
<dbReference type="Gene3D" id="1.10.1240.40">
    <property type="entry name" value="ENT domain"/>
    <property type="match status" value="2"/>
</dbReference>
<dbReference type="SMART" id="SM01191">
    <property type="entry name" value="ENT"/>
    <property type="match status" value="2"/>
</dbReference>
<dbReference type="PROSITE" id="PS50902">
    <property type="entry name" value="FLAVODOXIN_LIKE"/>
    <property type="match status" value="1"/>
</dbReference>
<comment type="subcellular location">
    <subcellularLocation>
        <location evidence="2">Nucleus</location>
    </subcellularLocation>
</comment>
<dbReference type="STRING" id="40148.A0A0E0BAV5"/>
<dbReference type="PROSITE" id="PS51138">
    <property type="entry name" value="ENT"/>
    <property type="match status" value="2"/>
</dbReference>
<comment type="cofactor">
    <cofactor evidence="1">
        <name>FMN</name>
        <dbReference type="ChEBI" id="CHEBI:58210"/>
    </cofactor>
</comment>
<dbReference type="InterPro" id="IPR008254">
    <property type="entry name" value="Flavodoxin/NO_synth"/>
</dbReference>
<comment type="catalytic activity">
    <reaction evidence="7">
        <text>a quinone + NADPH + H(+) = a quinol + NADP(+)</text>
        <dbReference type="Rhea" id="RHEA:46164"/>
        <dbReference type="ChEBI" id="CHEBI:15378"/>
        <dbReference type="ChEBI" id="CHEBI:24646"/>
        <dbReference type="ChEBI" id="CHEBI:57783"/>
        <dbReference type="ChEBI" id="CHEBI:58349"/>
        <dbReference type="ChEBI" id="CHEBI:132124"/>
        <dbReference type="EC" id="1.6.5.2"/>
    </reaction>
</comment>
<feature type="domain" description="ENT" evidence="10">
    <location>
        <begin position="330"/>
        <end position="418"/>
    </location>
</feature>
<dbReference type="PANTHER" id="PTHR30546:SF3">
    <property type="entry name" value="NAD(P)H DEHYDROGENASE (QUINONE) FQR1-LIKE 2-RELATED"/>
    <property type="match status" value="1"/>
</dbReference>
<feature type="compositionally biased region" description="Low complexity" evidence="8">
    <location>
        <begin position="828"/>
        <end position="842"/>
    </location>
</feature>
<evidence type="ECO:0000259" key="9">
    <source>
        <dbReference type="PROSITE" id="PS50902"/>
    </source>
</evidence>
<dbReference type="GO" id="GO:0010181">
    <property type="term" value="F:FMN binding"/>
    <property type="evidence" value="ECO:0007669"/>
    <property type="project" value="InterPro"/>
</dbReference>
<evidence type="ECO:0000259" key="10">
    <source>
        <dbReference type="PROSITE" id="PS51138"/>
    </source>
</evidence>
<dbReference type="EC" id="1.6.5.2" evidence="4"/>
<dbReference type="eggNOG" id="KOG3135">
    <property type="taxonomic scope" value="Eukaryota"/>
</dbReference>
<accession>A0A0E0BAV5</accession>
<dbReference type="EnsemblPlants" id="OGLUM10G10810.2">
    <property type="protein sequence ID" value="OGLUM10G10810.2"/>
    <property type="gene ID" value="OGLUM10G10810"/>
</dbReference>
<evidence type="ECO:0000256" key="2">
    <source>
        <dbReference type="ARBA" id="ARBA00004123"/>
    </source>
</evidence>
<organism evidence="11">
    <name type="scientific">Oryza glumipatula</name>
    <dbReference type="NCBI Taxonomy" id="40148"/>
    <lineage>
        <taxon>Eukaryota</taxon>
        <taxon>Viridiplantae</taxon>
        <taxon>Streptophyta</taxon>
        <taxon>Embryophyta</taxon>
        <taxon>Tracheophyta</taxon>
        <taxon>Spermatophyta</taxon>
        <taxon>Magnoliopsida</taxon>
        <taxon>Liliopsida</taxon>
        <taxon>Poales</taxon>
        <taxon>Poaceae</taxon>
        <taxon>BOP clade</taxon>
        <taxon>Oryzoideae</taxon>
        <taxon>Oryzeae</taxon>
        <taxon>Oryzinae</taxon>
        <taxon>Oryza</taxon>
    </lineage>
</organism>
<evidence type="ECO:0000313" key="11">
    <source>
        <dbReference type="EnsemblPlants" id="OGLUM10G10810.2"/>
    </source>
</evidence>
<dbReference type="AlphaFoldDB" id="A0A0E0BAV5"/>
<evidence type="ECO:0000256" key="4">
    <source>
        <dbReference type="ARBA" id="ARBA00012648"/>
    </source>
</evidence>
<dbReference type="NCBIfam" id="TIGR01755">
    <property type="entry name" value="flav_wrbA"/>
    <property type="match status" value="1"/>
</dbReference>
<dbReference type="eggNOG" id="KOG4675">
    <property type="taxonomic scope" value="Eukaryota"/>
</dbReference>
<dbReference type="FunFam" id="3.40.50.360:FF:000001">
    <property type="entry name" value="NAD(P)H dehydrogenase (Quinone) FQR1-like"/>
    <property type="match status" value="1"/>
</dbReference>
<evidence type="ECO:0000313" key="12">
    <source>
        <dbReference type="Proteomes" id="UP000026961"/>
    </source>
</evidence>